<name>F4LM44_TREBD</name>
<keyword evidence="4" id="KW-1185">Reference proteome</keyword>
<dbReference type="RefSeq" id="WP_013758430.1">
    <property type="nucleotide sequence ID" value="NC_015500.1"/>
</dbReference>
<sequence length="369" mass="41922">MYILLFAAVLGIAAVLRLLIVKKDTVSFFITGLDSGFTVPEILMLRKLAKFCNLEEPQALYLSVPALNRSIAQLLAVSKANGTEFSKKTQDFLSKLYAYRTKVELDPSAKKGLQSTKYLDENQKIRVVLKNSGVFASYIIRNARELIVKMPSKKGIITMFGSEWVGKQISVYLWRRNDAHYVFDTTVLNAGQFASQPVLYLAHSDSLTRAQKRREVRVPSRVYADMYLAAKNFKDDTVLEEKEGYRCLLEDISVGGALIRIGGKCPVQTRMKIQFPIGENYIVMVGIIRAVEYNKELNQSRLHFECLKITPEMRNSVFSYVYNVLPPEEKEVFDALAQTDEDKETDGEEQAERDPDEERSPLQSEPDTE</sequence>
<evidence type="ECO:0000313" key="4">
    <source>
        <dbReference type="Proteomes" id="UP000006546"/>
    </source>
</evidence>
<dbReference type="Pfam" id="PF07238">
    <property type="entry name" value="PilZ"/>
    <property type="match status" value="1"/>
</dbReference>
<organism evidence="3 4">
    <name type="scientific">Treponema brennaborense (strain DSM 12168 / CIP 105900 / DD5/3)</name>
    <dbReference type="NCBI Taxonomy" id="906968"/>
    <lineage>
        <taxon>Bacteria</taxon>
        <taxon>Pseudomonadati</taxon>
        <taxon>Spirochaetota</taxon>
        <taxon>Spirochaetia</taxon>
        <taxon>Spirochaetales</taxon>
        <taxon>Treponemataceae</taxon>
        <taxon>Treponema</taxon>
    </lineage>
</organism>
<dbReference type="AlphaFoldDB" id="F4LM44"/>
<feature type="region of interest" description="Disordered" evidence="1">
    <location>
        <begin position="334"/>
        <end position="369"/>
    </location>
</feature>
<feature type="compositionally biased region" description="Acidic residues" evidence="1">
    <location>
        <begin position="339"/>
        <end position="349"/>
    </location>
</feature>
<evidence type="ECO:0000256" key="1">
    <source>
        <dbReference type="SAM" id="MobiDB-lite"/>
    </source>
</evidence>
<proteinExistence type="predicted"/>
<evidence type="ECO:0000259" key="2">
    <source>
        <dbReference type="Pfam" id="PF07238"/>
    </source>
</evidence>
<dbReference type="KEGG" id="tbe:Trebr_1296"/>
<feature type="compositionally biased region" description="Basic and acidic residues" evidence="1">
    <location>
        <begin position="350"/>
        <end position="360"/>
    </location>
</feature>
<gene>
    <name evidence="3" type="ordered locus">Trebr_1296</name>
</gene>
<feature type="domain" description="PilZ" evidence="2">
    <location>
        <begin position="211"/>
        <end position="322"/>
    </location>
</feature>
<dbReference type="STRING" id="906968.Trebr_1296"/>
<evidence type="ECO:0000313" key="3">
    <source>
        <dbReference type="EMBL" id="AEE16723.1"/>
    </source>
</evidence>
<reference evidence="4" key="1">
    <citation type="submission" date="2011-04" db="EMBL/GenBank/DDBJ databases">
        <title>The complete genome of Treponema brennaborense DSM 12168.</title>
        <authorList>
            <person name="Lucas S."/>
            <person name="Han J."/>
            <person name="Lapidus A."/>
            <person name="Bruce D."/>
            <person name="Goodwin L."/>
            <person name="Pitluck S."/>
            <person name="Peters L."/>
            <person name="Kyrpides N."/>
            <person name="Mavromatis K."/>
            <person name="Ivanova N."/>
            <person name="Mikhailova N."/>
            <person name="Pagani I."/>
            <person name="Teshima H."/>
            <person name="Detter J.C."/>
            <person name="Tapia R."/>
            <person name="Han C."/>
            <person name="Land M."/>
            <person name="Hauser L."/>
            <person name="Markowitz V."/>
            <person name="Cheng J.-F."/>
            <person name="Hugenholtz P."/>
            <person name="Woyke T."/>
            <person name="Wu D."/>
            <person name="Gronow S."/>
            <person name="Wellnitz S."/>
            <person name="Brambilla E."/>
            <person name="Klenk H.-P."/>
            <person name="Eisen J.A."/>
        </authorList>
    </citation>
    <scope>NUCLEOTIDE SEQUENCE [LARGE SCALE GENOMIC DNA]</scope>
    <source>
        <strain evidence="4">DSM 12168 / CIP 105900 / DD5/3</strain>
    </source>
</reference>
<dbReference type="Gene3D" id="2.40.10.220">
    <property type="entry name" value="predicted glycosyltransferase like domains"/>
    <property type="match status" value="1"/>
</dbReference>
<accession>F4LM44</accession>
<protein>
    <submittedName>
        <fullName evidence="3">Type IV pilus assembly PilZ</fullName>
    </submittedName>
</protein>
<dbReference type="eggNOG" id="COG5581">
    <property type="taxonomic scope" value="Bacteria"/>
</dbReference>
<dbReference type="OrthoDB" id="358587at2"/>
<dbReference type="GO" id="GO:0035438">
    <property type="term" value="F:cyclic-di-GMP binding"/>
    <property type="evidence" value="ECO:0007669"/>
    <property type="project" value="InterPro"/>
</dbReference>
<dbReference type="HOGENOM" id="CLU_749921_0_0_12"/>
<dbReference type="EMBL" id="CP002696">
    <property type="protein sequence ID" value="AEE16723.1"/>
    <property type="molecule type" value="Genomic_DNA"/>
</dbReference>
<dbReference type="InterPro" id="IPR009875">
    <property type="entry name" value="PilZ_domain"/>
</dbReference>
<dbReference type="Proteomes" id="UP000006546">
    <property type="component" value="Chromosome"/>
</dbReference>